<sequence>CRVINLASYRFRLSVSFSFVICCTFSLQYYYKMSEHKSSLNISDFYEHEDVSLEYIMENVLYVEKKDDDDSEFQHLEREYNSILLNGCDCNSEKINCIKCLHGRNYKWLSEATELVLDVDKCEDLIYECSSACKCDPSKCSNRLVQNGPRAGLKVVHSNIFKSKGLISSELIPRGGFICEYAGEILSFKEASKRLKKYEQILDKNYILFMKEWNKNQVLKNPITTIIDPTQKGNIGRYINHSCDPNCEIRCVRIDCPIPKIAVFAKRDIKAGVELCFHYNGGDEILLKVQRRLCLCRSANCSGYMPYANIELP</sequence>
<gene>
    <name evidence="12" type="primary">set-23_1</name>
    <name evidence="12" type="ORF">g.3336</name>
</gene>
<proteinExistence type="predicted"/>
<evidence type="ECO:0000259" key="11">
    <source>
        <dbReference type="PROSITE" id="PS50868"/>
    </source>
</evidence>
<reference evidence="12" key="2">
    <citation type="journal article" date="2015" name="Gigascience">
        <title>Reconstructing a comprehensive transcriptome assembly of a white-pupal translocated strain of the pest fruit fly Bactrocera cucurbitae.</title>
        <authorList>
            <person name="Sim S.B."/>
            <person name="Calla B."/>
            <person name="Hall B."/>
            <person name="DeRego T."/>
            <person name="Geib S.M."/>
        </authorList>
    </citation>
    <scope>NUCLEOTIDE SEQUENCE</scope>
</reference>
<feature type="domain" description="Post-SET" evidence="11">
    <location>
        <begin position="290"/>
        <end position="306"/>
    </location>
</feature>
<keyword evidence="4 12" id="KW-0808">Transferase</keyword>
<dbReference type="InterPro" id="IPR003616">
    <property type="entry name" value="Post-SET_dom"/>
</dbReference>
<dbReference type="InterPro" id="IPR007728">
    <property type="entry name" value="Pre-SET_dom"/>
</dbReference>
<dbReference type="GO" id="GO:0008757">
    <property type="term" value="F:S-adenosylmethionine-dependent methyltransferase activity"/>
    <property type="evidence" value="ECO:0007669"/>
    <property type="project" value="UniProtKB-ARBA"/>
</dbReference>
<accession>A0A0A1XCU2</accession>
<dbReference type="GO" id="GO:0005694">
    <property type="term" value="C:chromosome"/>
    <property type="evidence" value="ECO:0007669"/>
    <property type="project" value="UniProtKB-SubCell"/>
</dbReference>
<dbReference type="PROSITE" id="PS50280">
    <property type="entry name" value="SET"/>
    <property type="match status" value="1"/>
</dbReference>
<organism evidence="12">
    <name type="scientific">Zeugodacus cucurbitae</name>
    <name type="common">Melon fruit fly</name>
    <name type="synonym">Bactrocera cucurbitae</name>
    <dbReference type="NCBI Taxonomy" id="28588"/>
    <lineage>
        <taxon>Eukaryota</taxon>
        <taxon>Metazoa</taxon>
        <taxon>Ecdysozoa</taxon>
        <taxon>Arthropoda</taxon>
        <taxon>Hexapoda</taxon>
        <taxon>Insecta</taxon>
        <taxon>Pterygota</taxon>
        <taxon>Neoptera</taxon>
        <taxon>Endopterygota</taxon>
        <taxon>Diptera</taxon>
        <taxon>Brachycera</taxon>
        <taxon>Muscomorpha</taxon>
        <taxon>Tephritoidea</taxon>
        <taxon>Tephritidae</taxon>
        <taxon>Zeugodacus</taxon>
        <taxon>Zeugodacus</taxon>
    </lineage>
</organism>
<dbReference type="SUPFAM" id="SSF82199">
    <property type="entry name" value="SET domain"/>
    <property type="match status" value="1"/>
</dbReference>
<keyword evidence="2" id="KW-0158">Chromosome</keyword>
<keyword evidence="8" id="KW-0472">Membrane</keyword>
<dbReference type="PANTHER" id="PTHR46223">
    <property type="entry name" value="HISTONE-LYSINE N-METHYLTRANSFERASE SUV39H"/>
    <property type="match status" value="1"/>
</dbReference>
<dbReference type="EMBL" id="GBXI01005520">
    <property type="protein sequence ID" value="JAD08772.1"/>
    <property type="molecule type" value="Transcribed_RNA"/>
</dbReference>
<dbReference type="Pfam" id="PF00856">
    <property type="entry name" value="SET"/>
    <property type="match status" value="1"/>
</dbReference>
<dbReference type="InterPro" id="IPR046341">
    <property type="entry name" value="SET_dom_sf"/>
</dbReference>
<dbReference type="GO" id="GO:0008270">
    <property type="term" value="F:zinc ion binding"/>
    <property type="evidence" value="ECO:0007669"/>
    <property type="project" value="InterPro"/>
</dbReference>
<dbReference type="GO" id="GO:0008170">
    <property type="term" value="F:N-methyltransferase activity"/>
    <property type="evidence" value="ECO:0007669"/>
    <property type="project" value="UniProtKB-ARBA"/>
</dbReference>
<dbReference type="Gene3D" id="2.170.270.10">
    <property type="entry name" value="SET domain"/>
    <property type="match status" value="1"/>
</dbReference>
<keyword evidence="7" id="KW-0862">Zinc</keyword>
<keyword evidence="6" id="KW-0479">Metal-binding</keyword>
<evidence type="ECO:0000313" key="12">
    <source>
        <dbReference type="EMBL" id="JAD08772.1"/>
    </source>
</evidence>
<dbReference type="SMART" id="SM00317">
    <property type="entry name" value="SET"/>
    <property type="match status" value="1"/>
</dbReference>
<evidence type="ECO:0000256" key="8">
    <source>
        <dbReference type="SAM" id="Phobius"/>
    </source>
</evidence>
<dbReference type="InterPro" id="IPR001214">
    <property type="entry name" value="SET_dom"/>
</dbReference>
<keyword evidence="3 12" id="KW-0489">Methyltransferase</keyword>
<dbReference type="PROSITE" id="PS50868">
    <property type="entry name" value="POST_SET"/>
    <property type="match status" value="1"/>
</dbReference>
<feature type="non-terminal residue" evidence="12">
    <location>
        <position position="1"/>
    </location>
</feature>
<keyword evidence="5" id="KW-0949">S-adenosyl-L-methionine</keyword>
<comment type="subcellular location">
    <subcellularLocation>
        <location evidence="1">Chromosome</location>
    </subcellularLocation>
</comment>
<dbReference type="PANTHER" id="PTHR46223:SF3">
    <property type="entry name" value="HISTONE-LYSINE N-METHYLTRANSFERASE SET-23"/>
    <property type="match status" value="1"/>
</dbReference>
<dbReference type="InterPro" id="IPR050973">
    <property type="entry name" value="H3K9_Histone-Lys_N-MTase"/>
</dbReference>
<evidence type="ECO:0000259" key="10">
    <source>
        <dbReference type="PROSITE" id="PS50867"/>
    </source>
</evidence>
<evidence type="ECO:0000259" key="9">
    <source>
        <dbReference type="PROSITE" id="PS50280"/>
    </source>
</evidence>
<feature type="domain" description="Pre-SET" evidence="10">
    <location>
        <begin position="86"/>
        <end position="148"/>
    </location>
</feature>
<keyword evidence="8" id="KW-1133">Transmembrane helix</keyword>
<dbReference type="GO" id="GO:0032259">
    <property type="term" value="P:methylation"/>
    <property type="evidence" value="ECO:0007669"/>
    <property type="project" value="UniProtKB-KW"/>
</dbReference>
<feature type="transmembrane region" description="Helical" evidence="8">
    <location>
        <begin position="12"/>
        <end position="31"/>
    </location>
</feature>
<dbReference type="GO" id="GO:0042054">
    <property type="term" value="F:histone methyltransferase activity"/>
    <property type="evidence" value="ECO:0007669"/>
    <property type="project" value="InterPro"/>
</dbReference>
<dbReference type="GO" id="GO:0005634">
    <property type="term" value="C:nucleus"/>
    <property type="evidence" value="ECO:0007669"/>
    <property type="project" value="InterPro"/>
</dbReference>
<evidence type="ECO:0000256" key="3">
    <source>
        <dbReference type="ARBA" id="ARBA00022603"/>
    </source>
</evidence>
<evidence type="ECO:0000256" key="2">
    <source>
        <dbReference type="ARBA" id="ARBA00022454"/>
    </source>
</evidence>
<evidence type="ECO:0000256" key="7">
    <source>
        <dbReference type="ARBA" id="ARBA00022833"/>
    </source>
</evidence>
<evidence type="ECO:0000256" key="1">
    <source>
        <dbReference type="ARBA" id="ARBA00004286"/>
    </source>
</evidence>
<dbReference type="PROSITE" id="PS50867">
    <property type="entry name" value="PRE_SET"/>
    <property type="match status" value="1"/>
</dbReference>
<protein>
    <submittedName>
        <fullName evidence="12">Probable histone-lysine N-methyltransferase set-23</fullName>
    </submittedName>
</protein>
<evidence type="ECO:0000256" key="5">
    <source>
        <dbReference type="ARBA" id="ARBA00022691"/>
    </source>
</evidence>
<evidence type="ECO:0000256" key="6">
    <source>
        <dbReference type="ARBA" id="ARBA00022723"/>
    </source>
</evidence>
<feature type="domain" description="SET" evidence="9">
    <location>
        <begin position="151"/>
        <end position="280"/>
    </location>
</feature>
<reference evidence="12" key="1">
    <citation type="submission" date="2014-11" db="EMBL/GenBank/DDBJ databases">
        <authorList>
            <person name="Geib S."/>
        </authorList>
    </citation>
    <scope>NUCLEOTIDE SEQUENCE</scope>
</reference>
<name>A0A0A1XCU2_ZEUCU</name>
<dbReference type="AlphaFoldDB" id="A0A0A1XCU2"/>
<keyword evidence="8" id="KW-0812">Transmembrane</keyword>
<evidence type="ECO:0000256" key="4">
    <source>
        <dbReference type="ARBA" id="ARBA00022679"/>
    </source>
</evidence>